<dbReference type="EMBL" id="CAQJ01000061">
    <property type="protein sequence ID" value="CCQ91028.1"/>
    <property type="molecule type" value="Genomic_DNA"/>
</dbReference>
<gene>
    <name evidence="2" type="ORF">NITGR_550030</name>
</gene>
<dbReference type="PROSITE" id="PS51257">
    <property type="entry name" value="PROKAR_LIPOPROTEIN"/>
    <property type="match status" value="1"/>
</dbReference>
<name>M1YZV6_NITG3</name>
<dbReference type="InterPro" id="IPR036909">
    <property type="entry name" value="Cyt_c-like_dom_sf"/>
</dbReference>
<protein>
    <submittedName>
        <fullName evidence="2">Putative Cytochrome c</fullName>
    </submittedName>
</protein>
<dbReference type="STRING" id="1266370.NITGR_550030"/>
<accession>M1YZV6</accession>
<dbReference type="HOGENOM" id="CLU_2465380_0_0_0"/>
<feature type="signal peptide" evidence="1">
    <location>
        <begin position="1"/>
        <end position="22"/>
    </location>
</feature>
<proteinExistence type="predicted"/>
<sequence length="97" mass="11032">MSGIIRNGFLLPGIPLFALVLAAACSGNPLPEAGSADERLYRAKCTTCHSWPHPQRHTAEEWDHYLKVMEGHMEKKNIAFTESEKETIRNYLHRNAR</sequence>
<dbReference type="GO" id="GO:0020037">
    <property type="term" value="F:heme binding"/>
    <property type="evidence" value="ECO:0007669"/>
    <property type="project" value="InterPro"/>
</dbReference>
<dbReference type="GO" id="GO:0009055">
    <property type="term" value="F:electron transfer activity"/>
    <property type="evidence" value="ECO:0007669"/>
    <property type="project" value="InterPro"/>
</dbReference>
<dbReference type="InParanoid" id="M1YZV6"/>
<dbReference type="Pfam" id="PF09626">
    <property type="entry name" value="DHC"/>
    <property type="match status" value="1"/>
</dbReference>
<evidence type="ECO:0000313" key="2">
    <source>
        <dbReference type="EMBL" id="CCQ91028.1"/>
    </source>
</evidence>
<evidence type="ECO:0000313" key="3">
    <source>
        <dbReference type="Proteomes" id="UP000011704"/>
    </source>
</evidence>
<feature type="chain" id="PRO_5004019529" evidence="1">
    <location>
        <begin position="23"/>
        <end position="97"/>
    </location>
</feature>
<dbReference type="Proteomes" id="UP000011704">
    <property type="component" value="Unassembled WGS sequence"/>
</dbReference>
<dbReference type="SUPFAM" id="SSF46626">
    <property type="entry name" value="Cytochrome c"/>
    <property type="match status" value="1"/>
</dbReference>
<organism evidence="2 3">
    <name type="scientific">Nitrospina gracilis (strain 3/211)</name>
    <dbReference type="NCBI Taxonomy" id="1266370"/>
    <lineage>
        <taxon>Bacteria</taxon>
        <taxon>Pseudomonadati</taxon>
        <taxon>Nitrospinota/Tectimicrobiota group</taxon>
        <taxon>Nitrospinota</taxon>
        <taxon>Nitrospinia</taxon>
        <taxon>Nitrospinales</taxon>
        <taxon>Nitrospinaceae</taxon>
        <taxon>Nitrospina</taxon>
    </lineage>
</organism>
<dbReference type="AlphaFoldDB" id="M1YZV6"/>
<dbReference type="InterPro" id="IPR018588">
    <property type="entry name" value="Dihaem_cytochrome-c"/>
</dbReference>
<dbReference type="RefSeq" id="WP_005009317.1">
    <property type="nucleotide sequence ID" value="NZ_HG422173.1"/>
</dbReference>
<comment type="caution">
    <text evidence="2">The sequence shown here is derived from an EMBL/GenBank/DDBJ whole genome shotgun (WGS) entry which is preliminary data.</text>
</comment>
<keyword evidence="1" id="KW-0732">Signal</keyword>
<dbReference type="Gene3D" id="1.10.760.10">
    <property type="entry name" value="Cytochrome c-like domain"/>
    <property type="match status" value="1"/>
</dbReference>
<evidence type="ECO:0000256" key="1">
    <source>
        <dbReference type="SAM" id="SignalP"/>
    </source>
</evidence>
<reference evidence="2 3" key="1">
    <citation type="journal article" date="2013" name="Front. Microbiol.">
        <title>The genome of Nitrospina gracilis illuminates the metabolism and evolution of the major marine nitrite oxidizer.</title>
        <authorList>
            <person name="Luecker S."/>
            <person name="Nowka B."/>
            <person name="Rattei T."/>
            <person name="Spieck E."/>
            <person name="and Daims H."/>
        </authorList>
    </citation>
    <scope>NUCLEOTIDE SEQUENCE [LARGE SCALE GENOMIC DNA]</scope>
    <source>
        <strain evidence="2 3">3/211</strain>
    </source>
</reference>
<keyword evidence="3" id="KW-1185">Reference proteome</keyword>